<dbReference type="STRING" id="1307761.L21SP2_2883"/>
<evidence type="ECO:0000256" key="1">
    <source>
        <dbReference type="SAM" id="Phobius"/>
    </source>
</evidence>
<evidence type="ECO:0008006" key="4">
    <source>
        <dbReference type="Google" id="ProtNLM"/>
    </source>
</evidence>
<sequence length="98" mass="11478">MDMSVFEIIMLVCFGLAWPFSIYRSWKSRQIAGKSLVFLFALLIGYISGIFHKIFYSFDPVIFFYALNGTMVLIDISLYFRNKYLYIKETGEAKETVE</sequence>
<dbReference type="RefSeq" id="WP_024269128.1">
    <property type="nucleotide sequence ID" value="NC_023035.1"/>
</dbReference>
<gene>
    <name evidence="2" type="ORF">L21SP2_2883</name>
</gene>
<keyword evidence="1" id="KW-1133">Transmembrane helix</keyword>
<keyword evidence="3" id="KW-1185">Reference proteome</keyword>
<dbReference type="KEGG" id="slr:L21SP2_2883"/>
<feature type="transmembrane region" description="Helical" evidence="1">
    <location>
        <begin position="35"/>
        <end position="56"/>
    </location>
</feature>
<dbReference type="Proteomes" id="UP000018680">
    <property type="component" value="Chromosome"/>
</dbReference>
<dbReference type="PATRIC" id="fig|1307761.3.peg.2873"/>
<reference evidence="2 3" key="1">
    <citation type="journal article" date="2015" name="Stand. Genomic Sci.">
        <title>Complete genome sequence and description of Salinispira pacifica gen. nov., sp. nov., a novel spirochaete isolated form a hypersaline microbial mat.</title>
        <authorList>
            <person name="Ben Hania W."/>
            <person name="Joseph M."/>
            <person name="Schumann P."/>
            <person name="Bunk B."/>
            <person name="Fiebig A."/>
            <person name="Sproer C."/>
            <person name="Klenk H.P."/>
            <person name="Fardeau M.L."/>
            <person name="Spring S."/>
        </authorList>
    </citation>
    <scope>NUCLEOTIDE SEQUENCE [LARGE SCALE GENOMIC DNA]</scope>
    <source>
        <strain evidence="2 3">L21-RPul-D2</strain>
    </source>
</reference>
<accession>V5WM74</accession>
<keyword evidence="1" id="KW-0812">Transmembrane</keyword>
<name>V5WM74_9SPIO</name>
<proteinExistence type="predicted"/>
<dbReference type="AlphaFoldDB" id="V5WM74"/>
<keyword evidence="1" id="KW-0472">Membrane</keyword>
<protein>
    <recommendedName>
        <fullName evidence="4">PQ loop repeat protein</fullName>
    </recommendedName>
</protein>
<feature type="transmembrane region" description="Helical" evidence="1">
    <location>
        <begin position="62"/>
        <end position="80"/>
    </location>
</feature>
<dbReference type="eggNOG" id="ENOG5032Y8D">
    <property type="taxonomic scope" value="Bacteria"/>
</dbReference>
<evidence type="ECO:0000313" key="3">
    <source>
        <dbReference type="Proteomes" id="UP000018680"/>
    </source>
</evidence>
<organism evidence="2 3">
    <name type="scientific">Salinispira pacifica</name>
    <dbReference type="NCBI Taxonomy" id="1307761"/>
    <lineage>
        <taxon>Bacteria</taxon>
        <taxon>Pseudomonadati</taxon>
        <taxon>Spirochaetota</taxon>
        <taxon>Spirochaetia</taxon>
        <taxon>Spirochaetales</taxon>
        <taxon>Spirochaetaceae</taxon>
        <taxon>Salinispira</taxon>
    </lineage>
</organism>
<feature type="transmembrane region" description="Helical" evidence="1">
    <location>
        <begin position="6"/>
        <end position="23"/>
    </location>
</feature>
<evidence type="ECO:0000313" key="2">
    <source>
        <dbReference type="EMBL" id="AHC16231.1"/>
    </source>
</evidence>
<dbReference type="EMBL" id="CP006939">
    <property type="protein sequence ID" value="AHC16231.1"/>
    <property type="molecule type" value="Genomic_DNA"/>
</dbReference>
<dbReference type="HOGENOM" id="CLU_155276_0_0_12"/>